<keyword evidence="6 11" id="KW-0812">Transmembrane</keyword>
<feature type="transmembrane region" description="Helical" evidence="11">
    <location>
        <begin position="254"/>
        <end position="278"/>
    </location>
</feature>
<keyword evidence="7 11" id="KW-0256">Endoplasmic reticulum</keyword>
<evidence type="ECO:0000256" key="2">
    <source>
        <dbReference type="ARBA" id="ARBA00004687"/>
    </source>
</evidence>
<feature type="transmembrane region" description="Helical" evidence="11">
    <location>
        <begin position="212"/>
        <end position="242"/>
    </location>
</feature>
<keyword evidence="3" id="KW-0337">GPI-anchor biosynthesis</keyword>
<keyword evidence="8 11" id="KW-1133">Transmembrane helix</keyword>
<feature type="transmembrane region" description="Helical" evidence="11">
    <location>
        <begin position="378"/>
        <end position="396"/>
    </location>
</feature>
<feature type="transmembrane region" description="Helical" evidence="11">
    <location>
        <begin position="426"/>
        <end position="451"/>
    </location>
</feature>
<dbReference type="EC" id="2.4.1.-" evidence="11"/>
<evidence type="ECO:0000256" key="8">
    <source>
        <dbReference type="ARBA" id="ARBA00022989"/>
    </source>
</evidence>
<evidence type="ECO:0000313" key="12">
    <source>
        <dbReference type="EMBL" id="CAJ0966476.1"/>
    </source>
</evidence>
<keyword evidence="5" id="KW-0808">Transferase</keyword>
<evidence type="ECO:0000256" key="5">
    <source>
        <dbReference type="ARBA" id="ARBA00022679"/>
    </source>
</evidence>
<proteinExistence type="inferred from homology"/>
<evidence type="ECO:0000313" key="13">
    <source>
        <dbReference type="Proteomes" id="UP001176940"/>
    </source>
</evidence>
<reference evidence="12" key="1">
    <citation type="submission" date="2023-07" db="EMBL/GenBank/DDBJ databases">
        <authorList>
            <person name="Stuckert A."/>
        </authorList>
    </citation>
    <scope>NUCLEOTIDE SEQUENCE</scope>
</reference>
<keyword evidence="13" id="KW-1185">Reference proteome</keyword>
<dbReference type="Proteomes" id="UP001176940">
    <property type="component" value="Unassembled WGS sequence"/>
</dbReference>
<gene>
    <name evidence="12" type="ORF">RIMI_LOCUS21354816</name>
</gene>
<keyword evidence="9 11" id="KW-0472">Membrane</keyword>
<dbReference type="EMBL" id="CAUEEQ010074963">
    <property type="protein sequence ID" value="CAJ0966476.1"/>
    <property type="molecule type" value="Genomic_DNA"/>
</dbReference>
<comment type="pathway">
    <text evidence="2">Glycolipid biosynthesis; glycosylphosphatidylinositol-anchor biosynthesis.</text>
</comment>
<dbReference type="Pfam" id="PF03901">
    <property type="entry name" value="Glyco_transf_22"/>
    <property type="match status" value="1"/>
</dbReference>
<evidence type="ECO:0000256" key="1">
    <source>
        <dbReference type="ARBA" id="ARBA00004477"/>
    </source>
</evidence>
<evidence type="ECO:0000256" key="9">
    <source>
        <dbReference type="ARBA" id="ARBA00023136"/>
    </source>
</evidence>
<protein>
    <recommendedName>
        <fullName evidence="11">Mannosyltransferase</fullName>
        <ecNumber evidence="11">2.4.1.-</ecNumber>
    </recommendedName>
</protein>
<evidence type="ECO:0000256" key="6">
    <source>
        <dbReference type="ARBA" id="ARBA00022692"/>
    </source>
</evidence>
<evidence type="ECO:0000256" key="10">
    <source>
        <dbReference type="ARBA" id="ARBA00038466"/>
    </source>
</evidence>
<name>A0ABN9MIH2_9NEOB</name>
<evidence type="ECO:0000256" key="11">
    <source>
        <dbReference type="RuleBase" id="RU363075"/>
    </source>
</evidence>
<comment type="subcellular location">
    <subcellularLocation>
        <location evidence="1 11">Endoplasmic reticulum membrane</location>
        <topology evidence="1 11">Multi-pass membrane protein</topology>
    </subcellularLocation>
</comment>
<evidence type="ECO:0000256" key="3">
    <source>
        <dbReference type="ARBA" id="ARBA00022502"/>
    </source>
</evidence>
<evidence type="ECO:0000256" key="7">
    <source>
        <dbReference type="ARBA" id="ARBA00022824"/>
    </source>
</evidence>
<organism evidence="12 13">
    <name type="scientific">Ranitomeya imitator</name>
    <name type="common">mimic poison frog</name>
    <dbReference type="NCBI Taxonomy" id="111125"/>
    <lineage>
        <taxon>Eukaryota</taxon>
        <taxon>Metazoa</taxon>
        <taxon>Chordata</taxon>
        <taxon>Craniata</taxon>
        <taxon>Vertebrata</taxon>
        <taxon>Euteleostomi</taxon>
        <taxon>Amphibia</taxon>
        <taxon>Batrachia</taxon>
        <taxon>Anura</taxon>
        <taxon>Neobatrachia</taxon>
        <taxon>Hyloidea</taxon>
        <taxon>Dendrobatidae</taxon>
        <taxon>Dendrobatinae</taxon>
        <taxon>Ranitomeya</taxon>
    </lineage>
</organism>
<dbReference type="PANTHER" id="PTHR22760:SF3">
    <property type="entry name" value="GPI MANNOSYLTRANSFERASE 4"/>
    <property type="match status" value="1"/>
</dbReference>
<feature type="transmembrane region" description="Helical" evidence="11">
    <location>
        <begin position="339"/>
        <end position="357"/>
    </location>
</feature>
<accession>A0ABN9MIH2</accession>
<keyword evidence="4 11" id="KW-0328">Glycosyltransferase</keyword>
<comment type="similarity">
    <text evidence="10">Belongs to the glycosyltransferase 22 family. PIGZ subfamily.</text>
</comment>
<feature type="transmembrane region" description="Helical" evidence="11">
    <location>
        <begin position="183"/>
        <end position="200"/>
    </location>
</feature>
<sequence>MAAPREKTDGPRQDRLHRGLIYSITECCRQASDGEMKEKMLWGALSALRVMWCLAPQNGYLHPDEFFQSPEVMAGDILDLEINRPWEFQSVSPCRTVLVPLLTSGTAFWIMNVFHRFGTEMTSNYSYFLLVLPRLIITILSFLLDYTVYQVAFSWGSNPWKALVLLAMSPVTLVFYTRTISNAVEGVLFAILLLLISPGERSPVLNSGKTKSFHFIGLVLTVGFFNRPTFLCFAFVPILYWVDKSGSHKSYFSPTSIILAVLKTMPSVILYTVLFIAADTIYYTGHWPLSMNGKEGFIEQLVKNTILTPINFLQYNMNPENLAQHGIHPRVTHMAVNGFMLFGLLHLFAVCAGVTILKNKIWSNSDKSPNEKPSPQQTSLLLMFYFVPLMFLSFFSHQEPRFLIPLLVPLVLLVSNYNSTMKTKCVIILFNITGALFFGCFHQAGIIPGLFCIQQIVQSNSASGNMSYRYTVLFTHTYMPPLYLLNLKKGQTAVNIIDLAGCTEDIMCQTFRDLQLELSVRNAQELGKTMHHLIAVFPGTIQPVVESCGLAFKDEVLFTPHLTMEDPLKMSHLFTGSLKSYLSLHVIEVEVGTTRR</sequence>
<dbReference type="PANTHER" id="PTHR22760">
    <property type="entry name" value="GLYCOSYLTRANSFERASE"/>
    <property type="match status" value="1"/>
</dbReference>
<comment type="caution">
    <text evidence="12">The sequence shown here is derived from an EMBL/GenBank/DDBJ whole genome shotgun (WGS) entry which is preliminary data.</text>
</comment>
<dbReference type="InterPro" id="IPR005599">
    <property type="entry name" value="GPI_mannosylTrfase"/>
</dbReference>
<feature type="transmembrane region" description="Helical" evidence="11">
    <location>
        <begin position="127"/>
        <end position="148"/>
    </location>
</feature>
<evidence type="ECO:0000256" key="4">
    <source>
        <dbReference type="ARBA" id="ARBA00022676"/>
    </source>
</evidence>